<protein>
    <submittedName>
        <fullName evidence="1">Uncharacterized protein</fullName>
    </submittedName>
</protein>
<dbReference type="Proteomes" id="UP000199013">
    <property type="component" value="Unassembled WGS sequence"/>
</dbReference>
<reference evidence="2" key="1">
    <citation type="submission" date="2016-02" db="EMBL/GenBank/DDBJ databases">
        <authorList>
            <person name="Wibberg D."/>
        </authorList>
    </citation>
    <scope>NUCLEOTIDE SEQUENCE [LARGE SCALE GENOMIC DNA]</scope>
</reference>
<name>A0A1C3NWK2_9ACTN</name>
<evidence type="ECO:0000313" key="1">
    <source>
        <dbReference type="EMBL" id="SBW21039.1"/>
    </source>
</evidence>
<sequence length="60" mass="6860">MPRTFGEVLDSAHEYRICYGTPEISGDEAMELALEAQREARTDMRAEDILRKEVSAWASR</sequence>
<evidence type="ECO:0000313" key="2">
    <source>
        <dbReference type="Proteomes" id="UP000199013"/>
    </source>
</evidence>
<gene>
    <name evidence="1" type="ORF">FDG2_1874</name>
</gene>
<organism evidence="1 2">
    <name type="scientific">Candidatus Protofrankia californiensis</name>
    <dbReference type="NCBI Taxonomy" id="1839754"/>
    <lineage>
        <taxon>Bacteria</taxon>
        <taxon>Bacillati</taxon>
        <taxon>Actinomycetota</taxon>
        <taxon>Actinomycetes</taxon>
        <taxon>Frankiales</taxon>
        <taxon>Frankiaceae</taxon>
        <taxon>Protofrankia</taxon>
    </lineage>
</organism>
<proteinExistence type="predicted"/>
<accession>A0A1C3NWK2</accession>
<dbReference type="EMBL" id="FLUV01000790">
    <property type="protein sequence ID" value="SBW21039.1"/>
    <property type="molecule type" value="Genomic_DNA"/>
</dbReference>
<keyword evidence="2" id="KW-1185">Reference proteome</keyword>
<dbReference type="AlphaFoldDB" id="A0A1C3NWK2"/>